<dbReference type="HOGENOM" id="CLU_072786_4_1_5"/>
<organism evidence="5 6">
    <name type="scientific">Mesorhizobium opportunistum (strain LMG 24607 / HAMBI 3007 / WSM2075)</name>
    <dbReference type="NCBI Taxonomy" id="536019"/>
    <lineage>
        <taxon>Bacteria</taxon>
        <taxon>Pseudomonadati</taxon>
        <taxon>Pseudomonadota</taxon>
        <taxon>Alphaproteobacteria</taxon>
        <taxon>Hyphomicrobiales</taxon>
        <taxon>Phyllobacteriaceae</taxon>
        <taxon>Mesorhizobium</taxon>
    </lineage>
</organism>
<dbReference type="Gene3D" id="3.30.450.80">
    <property type="entry name" value="Transcription factor LuxR-like, autoinducer-binding domain"/>
    <property type="match status" value="1"/>
</dbReference>
<dbReference type="InterPro" id="IPR016032">
    <property type="entry name" value="Sig_transdc_resp-reg_C-effctor"/>
</dbReference>
<dbReference type="Proteomes" id="UP000001623">
    <property type="component" value="Chromosome"/>
</dbReference>
<keyword evidence="1" id="KW-0805">Transcription regulation</keyword>
<evidence type="ECO:0000259" key="4">
    <source>
        <dbReference type="PROSITE" id="PS50043"/>
    </source>
</evidence>
<dbReference type="PANTHER" id="PTHR44688:SF16">
    <property type="entry name" value="DNA-BINDING TRANSCRIPTIONAL ACTIVATOR DEVR_DOSR"/>
    <property type="match status" value="1"/>
</dbReference>
<dbReference type="PANTHER" id="PTHR44688">
    <property type="entry name" value="DNA-BINDING TRANSCRIPTIONAL ACTIVATOR DEVR_DOSR"/>
    <property type="match status" value="1"/>
</dbReference>
<dbReference type="KEGG" id="mop:Mesop_2830"/>
<dbReference type="Pfam" id="PF00196">
    <property type="entry name" value="GerE"/>
    <property type="match status" value="1"/>
</dbReference>
<dbReference type="SUPFAM" id="SSF46894">
    <property type="entry name" value="C-terminal effector domain of the bipartite response regulators"/>
    <property type="match status" value="1"/>
</dbReference>
<feature type="domain" description="HTH luxR-type" evidence="4">
    <location>
        <begin position="173"/>
        <end position="238"/>
    </location>
</feature>
<evidence type="ECO:0000313" key="5">
    <source>
        <dbReference type="EMBL" id="AEH87288.1"/>
    </source>
</evidence>
<dbReference type="SUPFAM" id="SSF75516">
    <property type="entry name" value="Pheromone-binding domain of LuxR-like quorum-sensing transcription factors"/>
    <property type="match status" value="1"/>
</dbReference>
<dbReference type="RefSeq" id="WP_013893980.1">
    <property type="nucleotide sequence ID" value="NC_015675.1"/>
</dbReference>
<evidence type="ECO:0000256" key="2">
    <source>
        <dbReference type="ARBA" id="ARBA00023125"/>
    </source>
</evidence>
<dbReference type="InterPro" id="IPR036388">
    <property type="entry name" value="WH-like_DNA-bd_sf"/>
</dbReference>
<evidence type="ECO:0000313" key="6">
    <source>
        <dbReference type="Proteomes" id="UP000001623"/>
    </source>
</evidence>
<dbReference type="InterPro" id="IPR005143">
    <property type="entry name" value="TF_LuxR_autoind-bd_dom"/>
</dbReference>
<dbReference type="Pfam" id="PF03472">
    <property type="entry name" value="Autoind_bind"/>
    <property type="match status" value="1"/>
</dbReference>
<accession>F7Y4G8</accession>
<dbReference type="GO" id="GO:0006355">
    <property type="term" value="P:regulation of DNA-templated transcription"/>
    <property type="evidence" value="ECO:0007669"/>
    <property type="project" value="InterPro"/>
</dbReference>
<dbReference type="EMBL" id="CP002279">
    <property type="protein sequence ID" value="AEH87288.1"/>
    <property type="molecule type" value="Genomic_DNA"/>
</dbReference>
<protein>
    <submittedName>
        <fullName evidence="5">Transcriptional regulator, LuxR family</fullName>
    </submittedName>
</protein>
<dbReference type="InterPro" id="IPR036693">
    <property type="entry name" value="TF_LuxR_autoind-bd_dom_sf"/>
</dbReference>
<dbReference type="eggNOG" id="COG2771">
    <property type="taxonomic scope" value="Bacteria"/>
</dbReference>
<dbReference type="SMART" id="SM00421">
    <property type="entry name" value="HTH_LUXR"/>
    <property type="match status" value="1"/>
</dbReference>
<name>F7Y4G8_MESOW</name>
<evidence type="ECO:0000256" key="3">
    <source>
        <dbReference type="ARBA" id="ARBA00023163"/>
    </source>
</evidence>
<dbReference type="PROSITE" id="PS50043">
    <property type="entry name" value="HTH_LUXR_2"/>
    <property type="match status" value="1"/>
</dbReference>
<dbReference type="STRING" id="536019.Mesop_2830"/>
<gene>
    <name evidence="5" type="ordered locus">Mesop_2830</name>
</gene>
<dbReference type="PRINTS" id="PR00038">
    <property type="entry name" value="HTHLUXR"/>
</dbReference>
<sequence>MENQTVVDLFGAITKIDTARSAEAILHEFRLAMERYGLRNFLITGLPVPHGTDWQREILADGWSPEWHHRYVSEEYFLHDPCVAQCRHSPEPFRWAELPAARLVARAKLVMDEAAEFGMKEGICVPIHVPLAGPGVVTMASDRMDVPPSAMPLIETLCVHTFRSLSGLGTPGDGYEPTPLTARERELLEWSAQGKSTDDIACILGVTRNTVESHQRNIRAKLDAINVAHAIVKALRRQEIQI</sequence>
<dbReference type="CDD" id="cd06170">
    <property type="entry name" value="LuxR_C_like"/>
    <property type="match status" value="1"/>
</dbReference>
<keyword evidence="3" id="KW-0804">Transcription</keyword>
<dbReference type="PROSITE" id="PS00622">
    <property type="entry name" value="HTH_LUXR_1"/>
    <property type="match status" value="1"/>
</dbReference>
<dbReference type="InterPro" id="IPR000792">
    <property type="entry name" value="Tscrpt_reg_LuxR_C"/>
</dbReference>
<dbReference type="Gene3D" id="1.10.10.10">
    <property type="entry name" value="Winged helix-like DNA-binding domain superfamily/Winged helix DNA-binding domain"/>
    <property type="match status" value="1"/>
</dbReference>
<keyword evidence="2" id="KW-0238">DNA-binding</keyword>
<dbReference type="AlphaFoldDB" id="F7Y4G8"/>
<proteinExistence type="predicted"/>
<dbReference type="GO" id="GO:0003677">
    <property type="term" value="F:DNA binding"/>
    <property type="evidence" value="ECO:0007669"/>
    <property type="project" value="UniProtKB-KW"/>
</dbReference>
<evidence type="ECO:0000256" key="1">
    <source>
        <dbReference type="ARBA" id="ARBA00023015"/>
    </source>
</evidence>
<reference evidence="5 6" key="1">
    <citation type="submission" date="2010-10" db="EMBL/GenBank/DDBJ databases">
        <title>Complete sequence of Mesorhizobium opportunistum WSM2075.</title>
        <authorList>
            <consortium name="US DOE Joint Genome Institute"/>
            <person name="Lucas S."/>
            <person name="Copeland A."/>
            <person name="Lapidus A."/>
            <person name="Cheng J.-F."/>
            <person name="Bruce D."/>
            <person name="Goodwin L."/>
            <person name="Pitluck S."/>
            <person name="Chertkov O."/>
            <person name="Misra M."/>
            <person name="Detter J.C."/>
            <person name="Han C."/>
            <person name="Tapia R."/>
            <person name="Land M."/>
            <person name="Hauser L."/>
            <person name="Kyrpides N."/>
            <person name="Ovchinnikova G."/>
            <person name="Mavrommatis K.M."/>
            <person name="Tiwari R.P."/>
            <person name="Howieson J.G."/>
            <person name="O'Hara G.W."/>
            <person name="Nandasena K.G."/>
            <person name="Woyke T."/>
        </authorList>
    </citation>
    <scope>NUCLEOTIDE SEQUENCE [LARGE SCALE GENOMIC DNA]</scope>
    <source>
        <strain evidence="6">LMG 24607 / HAMBI 3007 / WSM2075</strain>
    </source>
</reference>